<dbReference type="InterPro" id="IPR011009">
    <property type="entry name" value="Kinase-like_dom_sf"/>
</dbReference>
<dbReference type="RefSeq" id="WP_194947536.1">
    <property type="nucleotide sequence ID" value="NZ_JACBGI020000002.1"/>
</dbReference>
<reference evidence="4 5" key="1">
    <citation type="submission" date="2020-06" db="EMBL/GenBank/DDBJ databases">
        <authorList>
            <person name="Scott K."/>
        </authorList>
    </citation>
    <scope>NUCLEOTIDE SEQUENCE [LARGE SCALE GENOMIC DNA]</scope>
    <source>
        <strain evidence="4 5">HH1</strain>
    </source>
</reference>
<dbReference type="InterPro" id="IPR002575">
    <property type="entry name" value="Aminoglycoside_PTrfase"/>
</dbReference>
<dbReference type="EMBL" id="JACBGI020000002">
    <property type="protein sequence ID" value="MBF6057172.1"/>
    <property type="molecule type" value="Genomic_DNA"/>
</dbReference>
<organism evidence="4 5">
    <name type="scientific">Thiomicrorhabdus heinhorstiae</name>
    <dbReference type="NCBI Taxonomy" id="2748010"/>
    <lineage>
        <taxon>Bacteria</taxon>
        <taxon>Pseudomonadati</taxon>
        <taxon>Pseudomonadota</taxon>
        <taxon>Gammaproteobacteria</taxon>
        <taxon>Thiotrichales</taxon>
        <taxon>Piscirickettsiaceae</taxon>
        <taxon>Thiomicrorhabdus</taxon>
    </lineage>
</organism>
<accession>A0ABS0BTK2</accession>
<dbReference type="Pfam" id="PF01636">
    <property type="entry name" value="APH"/>
    <property type="match status" value="1"/>
</dbReference>
<evidence type="ECO:0000313" key="5">
    <source>
        <dbReference type="Proteomes" id="UP001193680"/>
    </source>
</evidence>
<keyword evidence="5" id="KW-1185">Reference proteome</keyword>
<feature type="domain" description="Aminoglycoside phosphotransferase" evidence="3">
    <location>
        <begin position="27"/>
        <end position="255"/>
    </location>
</feature>
<proteinExistence type="predicted"/>
<dbReference type="Gene3D" id="3.90.1200.10">
    <property type="match status" value="1"/>
</dbReference>
<comment type="caution">
    <text evidence="4">The sequence shown here is derived from an EMBL/GenBank/DDBJ whole genome shotgun (WGS) entry which is preliminary data.</text>
</comment>
<gene>
    <name evidence="4" type="ORF">H8792_002345</name>
</gene>
<dbReference type="PANTHER" id="PTHR33540">
    <property type="entry name" value="TRNA THREONYLCARBAMOYLADENOSINE BIOSYNTHESIS PROTEIN TSAE"/>
    <property type="match status" value="1"/>
</dbReference>
<dbReference type="Gene3D" id="3.30.200.20">
    <property type="entry name" value="Phosphorylase Kinase, domain 1"/>
    <property type="match status" value="1"/>
</dbReference>
<evidence type="ECO:0000256" key="1">
    <source>
        <dbReference type="ARBA" id="ARBA00022741"/>
    </source>
</evidence>
<keyword evidence="1" id="KW-0547">Nucleotide-binding</keyword>
<evidence type="ECO:0000259" key="3">
    <source>
        <dbReference type="Pfam" id="PF01636"/>
    </source>
</evidence>
<evidence type="ECO:0000256" key="2">
    <source>
        <dbReference type="ARBA" id="ARBA00022840"/>
    </source>
</evidence>
<dbReference type="PANTHER" id="PTHR33540:SF1">
    <property type="entry name" value="N-ACETYLMURAMATE_N-ACETYLGLUCOSAMINE KINASE"/>
    <property type="match status" value="1"/>
</dbReference>
<reference evidence="4 5" key="2">
    <citation type="submission" date="2020-11" db="EMBL/GenBank/DDBJ databases">
        <title>Sulfur oxidizing isolate from Hospital Hole Sinkhole.</title>
        <authorList>
            <person name="Scott K.M."/>
        </authorList>
    </citation>
    <scope>NUCLEOTIDE SEQUENCE [LARGE SCALE GENOMIC DNA]</scope>
    <source>
        <strain evidence="4 5">HH1</strain>
    </source>
</reference>
<sequence length="348" mass="40290">MTERFQALLDWLQSVPQIRESDFSMPTPASSDASFRRYFRIENQNAHAEPASFIIMDAPVEHEDCRPFIKISSQLDQIGLNVPRVLAQDLEQGFLLLSDLGNQTYLSVLQDRDEELADRLYRQALASLVQMQVRGREYASELPSYDQTLLLNEMNLFSDWLLDEHLCSSMNKLERAAWKETQSLLMNSALQQPQTYVHRDYHSRNLMVSDSGQPGILDFQDAVHGALSYDAVSLLRDCYIAWPQEQVEEWQRAYFLDLCQHGLLSKDEWNGFRRAMDLMGIQRHLKASGIFARLFHRDGKNGYLDDIPQTVRYMVDVGRNYPEMADLVRFLEERVLPHELLNQPANVA</sequence>
<dbReference type="Proteomes" id="UP001193680">
    <property type="component" value="Unassembled WGS sequence"/>
</dbReference>
<evidence type="ECO:0000313" key="4">
    <source>
        <dbReference type="EMBL" id="MBF6057172.1"/>
    </source>
</evidence>
<dbReference type="SUPFAM" id="SSF56112">
    <property type="entry name" value="Protein kinase-like (PK-like)"/>
    <property type="match status" value="1"/>
</dbReference>
<keyword evidence="2" id="KW-0067">ATP-binding</keyword>
<protein>
    <submittedName>
        <fullName evidence="4">Phosphotransferase</fullName>
    </submittedName>
</protein>
<name>A0ABS0BTK2_9GAMM</name>